<proteinExistence type="predicted"/>
<evidence type="ECO:0000313" key="2">
    <source>
        <dbReference type="EMBL" id="CAG7820772.1"/>
    </source>
</evidence>
<feature type="non-terminal residue" evidence="2">
    <location>
        <position position="1"/>
    </location>
</feature>
<reference evidence="2" key="1">
    <citation type="submission" date="2021-06" db="EMBL/GenBank/DDBJ databases">
        <authorList>
            <person name="Hodson N. C."/>
            <person name="Mongue J. A."/>
            <person name="Jaron S. K."/>
        </authorList>
    </citation>
    <scope>NUCLEOTIDE SEQUENCE</scope>
</reference>
<dbReference type="AlphaFoldDB" id="A0A8J2KVU7"/>
<dbReference type="Proteomes" id="UP000708208">
    <property type="component" value="Unassembled WGS sequence"/>
</dbReference>
<feature type="chain" id="PRO_5035205610" evidence="1">
    <location>
        <begin position="27"/>
        <end position="91"/>
    </location>
</feature>
<evidence type="ECO:0000313" key="3">
    <source>
        <dbReference type="Proteomes" id="UP000708208"/>
    </source>
</evidence>
<gene>
    <name evidence="2" type="ORF">AFUS01_LOCUS31144</name>
</gene>
<keyword evidence="3" id="KW-1185">Reference proteome</keyword>
<feature type="signal peptide" evidence="1">
    <location>
        <begin position="1"/>
        <end position="26"/>
    </location>
</feature>
<protein>
    <submittedName>
        <fullName evidence="2">Uncharacterized protein</fullName>
    </submittedName>
</protein>
<sequence>MQAEKFRGRKFFSFFFICLLNLQVFAQDSQNQISSAFPNRGIRFYLYANPDDEDDRVEILFDDQLSLVNSGYNQSLPLILMLHGVLSNSLT</sequence>
<organism evidence="2 3">
    <name type="scientific">Allacma fusca</name>
    <dbReference type="NCBI Taxonomy" id="39272"/>
    <lineage>
        <taxon>Eukaryota</taxon>
        <taxon>Metazoa</taxon>
        <taxon>Ecdysozoa</taxon>
        <taxon>Arthropoda</taxon>
        <taxon>Hexapoda</taxon>
        <taxon>Collembola</taxon>
        <taxon>Symphypleona</taxon>
        <taxon>Sminthuridae</taxon>
        <taxon>Allacma</taxon>
    </lineage>
</organism>
<dbReference type="EMBL" id="CAJVCH010489627">
    <property type="protein sequence ID" value="CAG7820772.1"/>
    <property type="molecule type" value="Genomic_DNA"/>
</dbReference>
<keyword evidence="1" id="KW-0732">Signal</keyword>
<name>A0A8J2KVU7_9HEXA</name>
<comment type="caution">
    <text evidence="2">The sequence shown here is derived from an EMBL/GenBank/DDBJ whole genome shotgun (WGS) entry which is preliminary data.</text>
</comment>
<accession>A0A8J2KVU7</accession>
<evidence type="ECO:0000256" key="1">
    <source>
        <dbReference type="SAM" id="SignalP"/>
    </source>
</evidence>